<evidence type="ECO:0008006" key="4">
    <source>
        <dbReference type="Google" id="ProtNLM"/>
    </source>
</evidence>
<dbReference type="EMBL" id="ML213618">
    <property type="protein sequence ID" value="TFK35829.1"/>
    <property type="molecule type" value="Genomic_DNA"/>
</dbReference>
<feature type="region of interest" description="Disordered" evidence="1">
    <location>
        <begin position="306"/>
        <end position="329"/>
    </location>
</feature>
<feature type="compositionally biased region" description="Basic and acidic residues" evidence="1">
    <location>
        <begin position="318"/>
        <end position="329"/>
    </location>
</feature>
<dbReference type="OrthoDB" id="3251070at2759"/>
<reference evidence="2 3" key="1">
    <citation type="journal article" date="2019" name="Nat. Ecol. Evol.">
        <title>Megaphylogeny resolves global patterns of mushroom evolution.</title>
        <authorList>
            <person name="Varga T."/>
            <person name="Krizsan K."/>
            <person name="Foldi C."/>
            <person name="Dima B."/>
            <person name="Sanchez-Garcia M."/>
            <person name="Sanchez-Ramirez S."/>
            <person name="Szollosi G.J."/>
            <person name="Szarkandi J.G."/>
            <person name="Papp V."/>
            <person name="Albert L."/>
            <person name="Andreopoulos W."/>
            <person name="Angelini C."/>
            <person name="Antonin V."/>
            <person name="Barry K.W."/>
            <person name="Bougher N.L."/>
            <person name="Buchanan P."/>
            <person name="Buyck B."/>
            <person name="Bense V."/>
            <person name="Catcheside P."/>
            <person name="Chovatia M."/>
            <person name="Cooper J."/>
            <person name="Damon W."/>
            <person name="Desjardin D."/>
            <person name="Finy P."/>
            <person name="Geml J."/>
            <person name="Haridas S."/>
            <person name="Hughes K."/>
            <person name="Justo A."/>
            <person name="Karasinski D."/>
            <person name="Kautmanova I."/>
            <person name="Kiss B."/>
            <person name="Kocsube S."/>
            <person name="Kotiranta H."/>
            <person name="LaButti K.M."/>
            <person name="Lechner B.E."/>
            <person name="Liimatainen K."/>
            <person name="Lipzen A."/>
            <person name="Lukacs Z."/>
            <person name="Mihaltcheva S."/>
            <person name="Morgado L.N."/>
            <person name="Niskanen T."/>
            <person name="Noordeloos M.E."/>
            <person name="Ohm R.A."/>
            <person name="Ortiz-Santana B."/>
            <person name="Ovrebo C."/>
            <person name="Racz N."/>
            <person name="Riley R."/>
            <person name="Savchenko A."/>
            <person name="Shiryaev A."/>
            <person name="Soop K."/>
            <person name="Spirin V."/>
            <person name="Szebenyi C."/>
            <person name="Tomsovsky M."/>
            <person name="Tulloss R.E."/>
            <person name="Uehling J."/>
            <person name="Grigoriev I.V."/>
            <person name="Vagvolgyi C."/>
            <person name="Papp T."/>
            <person name="Martin F.M."/>
            <person name="Miettinen O."/>
            <person name="Hibbett D.S."/>
            <person name="Nagy L.G."/>
        </authorList>
    </citation>
    <scope>NUCLEOTIDE SEQUENCE [LARGE SCALE GENOMIC DNA]</scope>
    <source>
        <strain evidence="2 3">CBS 166.37</strain>
    </source>
</reference>
<dbReference type="Proteomes" id="UP000308652">
    <property type="component" value="Unassembled WGS sequence"/>
</dbReference>
<evidence type="ECO:0000256" key="1">
    <source>
        <dbReference type="SAM" id="MobiDB-lite"/>
    </source>
</evidence>
<organism evidence="2 3">
    <name type="scientific">Crucibulum laeve</name>
    <dbReference type="NCBI Taxonomy" id="68775"/>
    <lineage>
        <taxon>Eukaryota</taxon>
        <taxon>Fungi</taxon>
        <taxon>Dikarya</taxon>
        <taxon>Basidiomycota</taxon>
        <taxon>Agaricomycotina</taxon>
        <taxon>Agaricomycetes</taxon>
        <taxon>Agaricomycetidae</taxon>
        <taxon>Agaricales</taxon>
        <taxon>Agaricineae</taxon>
        <taxon>Nidulariaceae</taxon>
        <taxon>Crucibulum</taxon>
    </lineage>
</organism>
<dbReference type="AlphaFoldDB" id="A0A5C3LRM1"/>
<sequence length="354" mass="39979">MNSWRQLSPAKKSLIIRKPPAHSLGLPAELWLEVVSYFETVEEPATLPHHYPFFVLPARYLERPRALRALCGTCCGLRTLLLPKLWDRLEACAVDNRDIESWYEVIPNVLKRKCVNLAEDESLVKHVRTVNVIFTAFDFDNVIKAFIKCVQRLPNLRTIQILFSDTWSEKFSKVLNSVSLPSVKTVMLPLAGHEMLWACPEATRVVCRGLPQDILVKSLRERARKVEVLEIALTGIDVMKELVDVVPELREFIFKNSVHPEAVRMLSAAPKLRTIQIVICKGDIPTPTDIAQGCIKAAKAVLRGNTQKSGGKLTDGNSSEKDDNEEGKRKSLRVLTRWVDVGRTGRDEVEEIPL</sequence>
<proteinExistence type="predicted"/>
<keyword evidence="3" id="KW-1185">Reference proteome</keyword>
<evidence type="ECO:0000313" key="3">
    <source>
        <dbReference type="Proteomes" id="UP000308652"/>
    </source>
</evidence>
<accession>A0A5C3LRM1</accession>
<name>A0A5C3LRM1_9AGAR</name>
<evidence type="ECO:0000313" key="2">
    <source>
        <dbReference type="EMBL" id="TFK35829.1"/>
    </source>
</evidence>
<gene>
    <name evidence="2" type="ORF">BDQ12DRAFT_725618</name>
</gene>
<protein>
    <recommendedName>
        <fullName evidence="4">F-box domain-containing protein</fullName>
    </recommendedName>
</protein>